<gene>
    <name evidence="3" type="ORF">SAE02_17550</name>
</gene>
<dbReference type="InterPro" id="IPR025493">
    <property type="entry name" value="DUF4384"/>
</dbReference>
<evidence type="ECO:0000256" key="1">
    <source>
        <dbReference type="SAM" id="MobiDB-lite"/>
    </source>
</evidence>
<dbReference type="OrthoDB" id="337699at2"/>
<comment type="caution">
    <text evidence="3">The sequence shown here is derived from an EMBL/GenBank/DDBJ whole genome shotgun (WGS) entry which is preliminary data.</text>
</comment>
<evidence type="ECO:0000259" key="2">
    <source>
        <dbReference type="Pfam" id="PF14326"/>
    </source>
</evidence>
<feature type="region of interest" description="Disordered" evidence="1">
    <location>
        <begin position="193"/>
        <end position="227"/>
    </location>
</feature>
<dbReference type="Pfam" id="PF14326">
    <property type="entry name" value="DUF4384"/>
    <property type="match status" value="1"/>
</dbReference>
<feature type="region of interest" description="Disordered" evidence="1">
    <location>
        <begin position="271"/>
        <end position="314"/>
    </location>
</feature>
<dbReference type="AlphaFoldDB" id="A0A512DMA9"/>
<feature type="compositionally biased region" description="Pro residues" evidence="1">
    <location>
        <begin position="198"/>
        <end position="221"/>
    </location>
</feature>
<evidence type="ECO:0000313" key="4">
    <source>
        <dbReference type="Proteomes" id="UP000321523"/>
    </source>
</evidence>
<dbReference type="Proteomes" id="UP000321523">
    <property type="component" value="Unassembled WGS sequence"/>
</dbReference>
<feature type="domain" description="DUF4384" evidence="2">
    <location>
        <begin position="312"/>
        <end position="393"/>
    </location>
</feature>
<evidence type="ECO:0000313" key="3">
    <source>
        <dbReference type="EMBL" id="GEO37607.1"/>
    </source>
</evidence>
<sequence>MAMLRMTSVQEENPGGAEEIFNAVLVSAMAGYGAMAVTAAHDDDATTLVRTVGTRMDAAGAVVMIALAHPGASLLDLIDQVGLTSRPKVIPIAASKAKAKKHRSDDLPSPESLALTLLQGEDAGLLIVAEAHALDQETLEDLLSLSQVHLGDSRALQVLLAGNDDLNANLDRSAGQVRVKRWTLDLCAQPAAQKAIPAPTPQPQPIPVQPPSPTPSQAPPPADRRPRHRQAAFGLLLTAAAATGWFAADRALTEYAVAVSEPPVIEAPLAEASPQPEPEPAPAPIEPQAAIPSPEPPPEILLSTDHGPMPTLNPGDTIVVQVESNADRFVYCYYMDSFRQVSRIFPNRFQTDAFVPAGQQVAIPPGPEAERPFNIRLDMASRLEVITCLASSTAIDGSGIDGTDIDDLTPIPGLGLQDIFDAFGKLAGTGACSQTMPINVVAKVADQ</sequence>
<keyword evidence="4" id="KW-1185">Reference proteome</keyword>
<protein>
    <recommendedName>
        <fullName evidence="2">DUF4384 domain-containing protein</fullName>
    </recommendedName>
</protein>
<name>A0A512DMA9_9PROT</name>
<feature type="compositionally biased region" description="Pro residues" evidence="1">
    <location>
        <begin position="275"/>
        <end position="285"/>
    </location>
</feature>
<accession>A0A512DMA9</accession>
<proteinExistence type="predicted"/>
<dbReference type="EMBL" id="BJYZ01000007">
    <property type="protein sequence ID" value="GEO37607.1"/>
    <property type="molecule type" value="Genomic_DNA"/>
</dbReference>
<reference evidence="3 4" key="1">
    <citation type="submission" date="2019-07" db="EMBL/GenBank/DDBJ databases">
        <title>Whole genome shotgun sequence of Skermanella aerolata NBRC 106429.</title>
        <authorList>
            <person name="Hosoyama A."/>
            <person name="Uohara A."/>
            <person name="Ohji S."/>
            <person name="Ichikawa N."/>
        </authorList>
    </citation>
    <scope>NUCLEOTIDE SEQUENCE [LARGE SCALE GENOMIC DNA]</scope>
    <source>
        <strain evidence="3 4">NBRC 106429</strain>
    </source>
</reference>
<organism evidence="3 4">
    <name type="scientific">Skermanella aerolata</name>
    <dbReference type="NCBI Taxonomy" id="393310"/>
    <lineage>
        <taxon>Bacteria</taxon>
        <taxon>Pseudomonadati</taxon>
        <taxon>Pseudomonadota</taxon>
        <taxon>Alphaproteobacteria</taxon>
        <taxon>Rhodospirillales</taxon>
        <taxon>Azospirillaceae</taxon>
        <taxon>Skermanella</taxon>
    </lineage>
</organism>